<evidence type="ECO:0000256" key="1">
    <source>
        <dbReference type="SAM" id="Phobius"/>
    </source>
</evidence>
<dbReference type="AlphaFoldDB" id="A0A6N9I0R1"/>
<feature type="transmembrane region" description="Helical" evidence="1">
    <location>
        <begin position="42"/>
        <end position="71"/>
    </location>
</feature>
<proteinExistence type="predicted"/>
<dbReference type="EMBL" id="WEZQ01000001">
    <property type="protein sequence ID" value="MYV16016.1"/>
    <property type="molecule type" value="Genomic_DNA"/>
</dbReference>
<keyword evidence="1" id="KW-0812">Transmembrane</keyword>
<comment type="caution">
    <text evidence="2">The sequence shown here is derived from an EMBL/GenBank/DDBJ whole genome shotgun (WGS) entry which is preliminary data.</text>
</comment>
<dbReference type="RefSeq" id="WP_161002635.1">
    <property type="nucleotide sequence ID" value="NZ_WEZQ01000001.1"/>
</dbReference>
<gene>
    <name evidence="2" type="ORF">GB993_00525</name>
</gene>
<accession>A0A6N9I0R1</accession>
<dbReference type="Proteomes" id="UP000449209">
    <property type="component" value="Unassembled WGS sequence"/>
</dbReference>
<keyword evidence="1" id="KW-0472">Membrane</keyword>
<keyword evidence="1" id="KW-1133">Transmembrane helix</keyword>
<evidence type="ECO:0000313" key="2">
    <source>
        <dbReference type="EMBL" id="MYV16016.1"/>
    </source>
</evidence>
<sequence>MGVQLLWSLSYTKMARDLQRVNPADGDHIRFVGKLNGYSATALYGGLFVAVVLVYFVPISGLLVTILLAVFNVIRAWQDAQHQEHHSVEKREEKHGTRE</sequence>
<reference evidence="2 3" key="1">
    <citation type="journal article" date="2019" name="Appl. Environ. Microbiol.">
        <title>Genetic determinants of hydroxycinnamic acid metabolism in heterofermentative lactobacilli.</title>
        <authorList>
            <person name="Gaur G."/>
            <person name="Oh J.H."/>
            <person name="Filannino P."/>
            <person name="Gobbetti M."/>
            <person name="van Pijkeren J.P."/>
            <person name="Ganzle M.G."/>
        </authorList>
    </citation>
    <scope>NUCLEOTIDE SEQUENCE [LARGE SCALE GENOMIC DNA]</scope>
    <source>
        <strain evidence="2 3">C5</strain>
    </source>
</reference>
<protein>
    <submittedName>
        <fullName evidence="2">Uncharacterized protein</fullName>
    </submittedName>
</protein>
<evidence type="ECO:0000313" key="3">
    <source>
        <dbReference type="Proteomes" id="UP000449209"/>
    </source>
</evidence>
<organism evidence="2 3">
    <name type="scientific">Furfurilactobacillus milii</name>
    <dbReference type="NCBI Taxonomy" id="2888272"/>
    <lineage>
        <taxon>Bacteria</taxon>
        <taxon>Bacillati</taxon>
        <taxon>Bacillota</taxon>
        <taxon>Bacilli</taxon>
        <taxon>Lactobacillales</taxon>
        <taxon>Lactobacillaceae</taxon>
        <taxon>Furfurilactobacillus</taxon>
    </lineage>
</organism>
<name>A0A6N9I0R1_9LACO</name>